<dbReference type="EMBL" id="JAAGKO020000027">
    <property type="protein sequence ID" value="MDI5964833.1"/>
    <property type="molecule type" value="Genomic_DNA"/>
</dbReference>
<evidence type="ECO:0000313" key="1">
    <source>
        <dbReference type="EMBL" id="MDI5964833.1"/>
    </source>
</evidence>
<sequence>MPVYALVPIIISTLLLAWGDWNLIKAVIRLADRVNALESATKQSTDA</sequence>
<organism evidence="1 2">
    <name type="scientific">Streptantibioticus silvisoli</name>
    <dbReference type="NCBI Taxonomy" id="2705255"/>
    <lineage>
        <taxon>Bacteria</taxon>
        <taxon>Bacillati</taxon>
        <taxon>Actinomycetota</taxon>
        <taxon>Actinomycetes</taxon>
        <taxon>Kitasatosporales</taxon>
        <taxon>Streptomycetaceae</taxon>
        <taxon>Streptantibioticus</taxon>
    </lineage>
</organism>
<name>A0ABT6W589_9ACTN</name>
<reference evidence="1 2" key="1">
    <citation type="submission" date="2023-05" db="EMBL/GenBank/DDBJ databases">
        <title>Streptantibioticus silvisoli sp. nov., acidotolerant actinomycetes 1 from pine litter.</title>
        <authorList>
            <person name="Swiecimska M."/>
            <person name="Golinska P."/>
            <person name="Sangal V."/>
            <person name="Wachnowicz B."/>
            <person name="Goodfellow M."/>
        </authorList>
    </citation>
    <scope>NUCLEOTIDE SEQUENCE [LARGE SCALE GENOMIC DNA]</scope>
    <source>
        <strain evidence="1 2">SL54</strain>
    </source>
</reference>
<accession>A0ABT6W589</accession>
<dbReference type="Proteomes" id="UP001156398">
    <property type="component" value="Unassembled WGS sequence"/>
</dbReference>
<protein>
    <submittedName>
        <fullName evidence="1">Uncharacterized protein</fullName>
    </submittedName>
</protein>
<dbReference type="RefSeq" id="WP_271324803.1">
    <property type="nucleotide sequence ID" value="NZ_JAAGKO020000027.1"/>
</dbReference>
<keyword evidence="2" id="KW-1185">Reference proteome</keyword>
<comment type="caution">
    <text evidence="1">The sequence shown here is derived from an EMBL/GenBank/DDBJ whole genome shotgun (WGS) entry which is preliminary data.</text>
</comment>
<evidence type="ECO:0000313" key="2">
    <source>
        <dbReference type="Proteomes" id="UP001156398"/>
    </source>
</evidence>
<proteinExistence type="predicted"/>
<gene>
    <name evidence="1" type="ORF">POF43_019255</name>
</gene>